<dbReference type="EMBL" id="HBUE01201549">
    <property type="protein sequence ID" value="CAG6530070.1"/>
    <property type="molecule type" value="Transcribed_RNA"/>
</dbReference>
<protein>
    <submittedName>
        <fullName evidence="2">(northern house mosquito) hypothetical protein</fullName>
    </submittedName>
</protein>
<sequence length="119" mass="13468">MRNLRQVVQEPFRLQPAQEGESRNGRRTGVQVSPLYKVVHQGGSTEATSGRSRNPGQWDGQVRNVWQVFQQHQHPEEPRQVSTPEADGVHLRRLLERLLHAINLHDPPEDARSSGRAAA</sequence>
<accession>A0A8D8K2L8</accession>
<organism evidence="2">
    <name type="scientific">Culex pipiens</name>
    <name type="common">House mosquito</name>
    <dbReference type="NCBI Taxonomy" id="7175"/>
    <lineage>
        <taxon>Eukaryota</taxon>
        <taxon>Metazoa</taxon>
        <taxon>Ecdysozoa</taxon>
        <taxon>Arthropoda</taxon>
        <taxon>Hexapoda</taxon>
        <taxon>Insecta</taxon>
        <taxon>Pterygota</taxon>
        <taxon>Neoptera</taxon>
        <taxon>Endopterygota</taxon>
        <taxon>Diptera</taxon>
        <taxon>Nematocera</taxon>
        <taxon>Culicoidea</taxon>
        <taxon>Culicidae</taxon>
        <taxon>Culicinae</taxon>
        <taxon>Culicini</taxon>
        <taxon>Culex</taxon>
        <taxon>Culex</taxon>
    </lineage>
</organism>
<feature type="compositionally biased region" description="Polar residues" evidence="1">
    <location>
        <begin position="42"/>
        <end position="55"/>
    </location>
</feature>
<evidence type="ECO:0000313" key="2">
    <source>
        <dbReference type="EMBL" id="CAG6581876.1"/>
    </source>
</evidence>
<feature type="region of interest" description="Disordered" evidence="1">
    <location>
        <begin position="1"/>
        <end position="61"/>
    </location>
</feature>
<reference evidence="2" key="1">
    <citation type="submission" date="2021-05" db="EMBL/GenBank/DDBJ databases">
        <authorList>
            <person name="Alioto T."/>
            <person name="Alioto T."/>
            <person name="Gomez Garrido J."/>
        </authorList>
    </citation>
    <scope>NUCLEOTIDE SEQUENCE</scope>
</reference>
<dbReference type="AlphaFoldDB" id="A0A8D8K2L8"/>
<proteinExistence type="predicted"/>
<evidence type="ECO:0000256" key="1">
    <source>
        <dbReference type="SAM" id="MobiDB-lite"/>
    </source>
</evidence>
<dbReference type="EMBL" id="HBUE01307724">
    <property type="protein sequence ID" value="CAG6581876.1"/>
    <property type="molecule type" value="Transcribed_RNA"/>
</dbReference>
<name>A0A8D8K2L8_CULPI</name>